<proteinExistence type="predicted"/>
<protein>
    <submittedName>
        <fullName evidence="2">Uncharacterized protein</fullName>
    </submittedName>
</protein>
<organism evidence="2 3">
    <name type="scientific">Brassica cretica</name>
    <name type="common">Mustard</name>
    <dbReference type="NCBI Taxonomy" id="69181"/>
    <lineage>
        <taxon>Eukaryota</taxon>
        <taxon>Viridiplantae</taxon>
        <taxon>Streptophyta</taxon>
        <taxon>Embryophyta</taxon>
        <taxon>Tracheophyta</taxon>
        <taxon>Spermatophyta</taxon>
        <taxon>Magnoliopsida</taxon>
        <taxon>eudicotyledons</taxon>
        <taxon>Gunneridae</taxon>
        <taxon>Pentapetalae</taxon>
        <taxon>rosids</taxon>
        <taxon>malvids</taxon>
        <taxon>Brassicales</taxon>
        <taxon>Brassicaceae</taxon>
        <taxon>Brassiceae</taxon>
        <taxon>Brassica</taxon>
    </lineage>
</organism>
<feature type="compositionally biased region" description="Polar residues" evidence="1">
    <location>
        <begin position="1"/>
        <end position="33"/>
    </location>
</feature>
<sequence>MAMKSTGKSQLFTTATPHQVQPDQAKSELLSTSRKPETLQKGFRRGQYIHLLGWEKMGQAGS</sequence>
<feature type="region of interest" description="Disordered" evidence="1">
    <location>
        <begin position="1"/>
        <end position="38"/>
    </location>
</feature>
<dbReference type="EMBL" id="QGKV02001507">
    <property type="protein sequence ID" value="KAF3531968.1"/>
    <property type="molecule type" value="Genomic_DNA"/>
</dbReference>
<keyword evidence="3" id="KW-1185">Reference proteome</keyword>
<reference evidence="2 3" key="1">
    <citation type="journal article" date="2020" name="BMC Genomics">
        <title>Intraspecific diversification of the crop wild relative Brassica cretica Lam. using demographic model selection.</title>
        <authorList>
            <person name="Kioukis A."/>
            <person name="Michalopoulou V.A."/>
            <person name="Briers L."/>
            <person name="Pirintsos S."/>
            <person name="Studholme D.J."/>
            <person name="Pavlidis P."/>
            <person name="Sarris P.F."/>
        </authorList>
    </citation>
    <scope>NUCLEOTIDE SEQUENCE [LARGE SCALE GENOMIC DNA]</scope>
    <source>
        <strain evidence="3">cv. PFS-1207/04</strain>
    </source>
</reference>
<accession>A0ABQ7BI77</accession>
<comment type="caution">
    <text evidence="2">The sequence shown here is derived from an EMBL/GenBank/DDBJ whole genome shotgun (WGS) entry which is preliminary data.</text>
</comment>
<name>A0ABQ7BI77_BRACR</name>
<evidence type="ECO:0000256" key="1">
    <source>
        <dbReference type="SAM" id="MobiDB-lite"/>
    </source>
</evidence>
<evidence type="ECO:0000313" key="2">
    <source>
        <dbReference type="EMBL" id="KAF3531968.1"/>
    </source>
</evidence>
<gene>
    <name evidence="2" type="ORF">DY000_02037113</name>
</gene>
<dbReference type="Proteomes" id="UP000266723">
    <property type="component" value="Unassembled WGS sequence"/>
</dbReference>
<evidence type="ECO:0000313" key="3">
    <source>
        <dbReference type="Proteomes" id="UP000266723"/>
    </source>
</evidence>